<organism evidence="1 2">
    <name type="scientific">Paractinoplanes rhizophilus</name>
    <dbReference type="NCBI Taxonomy" id="1416877"/>
    <lineage>
        <taxon>Bacteria</taxon>
        <taxon>Bacillati</taxon>
        <taxon>Actinomycetota</taxon>
        <taxon>Actinomycetes</taxon>
        <taxon>Micromonosporales</taxon>
        <taxon>Micromonosporaceae</taxon>
        <taxon>Paractinoplanes</taxon>
    </lineage>
</organism>
<protein>
    <submittedName>
        <fullName evidence="1">Uncharacterized protein</fullName>
    </submittedName>
</protein>
<proteinExistence type="predicted"/>
<reference evidence="2" key="1">
    <citation type="journal article" date="2019" name="Int. J. Syst. Evol. Microbiol.">
        <title>The Global Catalogue of Microorganisms (GCM) 10K type strain sequencing project: providing services to taxonomists for standard genome sequencing and annotation.</title>
        <authorList>
            <consortium name="The Broad Institute Genomics Platform"/>
            <consortium name="The Broad Institute Genome Sequencing Center for Infectious Disease"/>
            <person name="Wu L."/>
            <person name="Ma J."/>
        </authorList>
    </citation>
    <scope>NUCLEOTIDE SEQUENCE [LARGE SCALE GENOMIC DNA]</scope>
    <source>
        <strain evidence="2">XZYJT-10</strain>
    </source>
</reference>
<evidence type="ECO:0000313" key="2">
    <source>
        <dbReference type="Proteomes" id="UP001596548"/>
    </source>
</evidence>
<comment type="caution">
    <text evidence="1">The sequence shown here is derived from an EMBL/GenBank/DDBJ whole genome shotgun (WGS) entry which is preliminary data.</text>
</comment>
<gene>
    <name evidence="1" type="ORF">ACFQS1_12725</name>
</gene>
<accession>A0ABW2HP39</accession>
<sequence length="156" mass="16253">MPSRSDLERLVVWCDPGATESPSPLLRAELGAALIVHRVTPSGDVNGLAAAWKGRVVMVAPPGISELPAERVRFGGTLPGIRNPAKTVTITLIADAGSLTVALSGDVLAGDWNTRFDAAHAADTAGVVRVDWTLSTHLFELSLWADLGVGVDIGPP</sequence>
<dbReference type="EMBL" id="JBHTBJ010000007">
    <property type="protein sequence ID" value="MFC7274852.1"/>
    <property type="molecule type" value="Genomic_DNA"/>
</dbReference>
<keyword evidence="2" id="KW-1185">Reference proteome</keyword>
<dbReference type="RefSeq" id="WP_378967291.1">
    <property type="nucleotide sequence ID" value="NZ_JBHTBJ010000007.1"/>
</dbReference>
<dbReference type="Proteomes" id="UP001596548">
    <property type="component" value="Unassembled WGS sequence"/>
</dbReference>
<evidence type="ECO:0000313" key="1">
    <source>
        <dbReference type="EMBL" id="MFC7274852.1"/>
    </source>
</evidence>
<name>A0ABW2HP39_9ACTN</name>